<evidence type="ECO:0000256" key="1">
    <source>
        <dbReference type="SAM" id="MobiDB-lite"/>
    </source>
</evidence>
<evidence type="ECO:0000313" key="2">
    <source>
        <dbReference type="EMBL" id="TKR79847.1"/>
    </source>
</evidence>
<name>A0A4U5NA22_STECR</name>
<reference evidence="2 3" key="2">
    <citation type="journal article" date="2019" name="G3 (Bethesda)">
        <title>Hybrid Assembly of the Genome of the Entomopathogenic Nematode Steinernema carpocapsae Identifies the X-Chromosome.</title>
        <authorList>
            <person name="Serra L."/>
            <person name="Macchietto M."/>
            <person name="Macias-Munoz A."/>
            <person name="McGill C.J."/>
            <person name="Rodriguez I.M."/>
            <person name="Rodriguez B."/>
            <person name="Murad R."/>
            <person name="Mortazavi A."/>
        </authorList>
    </citation>
    <scope>NUCLEOTIDE SEQUENCE [LARGE SCALE GENOMIC DNA]</scope>
    <source>
        <strain evidence="2 3">ALL</strain>
    </source>
</reference>
<keyword evidence="3" id="KW-1185">Reference proteome</keyword>
<sequence length="859" mass="98299">MNEEFLKRDYYGDVEKFEGDDALLLCTPFEINAAKANVGFQTDTEAYMRPLKAVFTKEFLEDNGSTYHEKAQELLAKAQSLHEELVSAHSEASIKLVARLIRCFPPAKPSYKDPKPRPLIDRLLEFLRDGARMPQYYKQNEAGMFPSAPPFPHLQSAAKAKATAFLAVYEPLRKRQVVIAEALTELTELGQKLREVQAGWDGWKKDLIDRGVENLFVSNRAVMNPINMFLFQDAMMPHRFDNKCPTDPHKYYEWKKERLERKRSRSRSPLPQDIVEQMSRIKLDPSDRAPPVPKEEPNAVRHFQVVPKPFDEYIKNKPPLHPLVLAGKEAIYKLFKAKHEVGQSFEDYAVKLIEEKLGEAEAESDDEEEIFAVIPSTVFDGRSIDEVDDEELGPAKRLKAAPEPADMEAYEPMVTLEDLPEEATEENPTATLLEELAEALEVEPIVAEEEMEELGEFVKHEPTSTEGASAGDLTPHVRIEDPVQQESIAHTPRHKFDHRRNQVEDAHGTRFCAIRLTDSSTIFQTKYDGNKSACGKAMQKELLSFLKIVCSAPPFSALTTARKSAGMGCLKITLPSTSKPIYTGLRNAEQAQEGMKFCGEHEKLRQTTSKWFNDNFSSRYTHQQVSRTYIFGDDIIARLNPKMFNYDNKDQDTPVPPPTAYVCKLCGPLKPFHEMLEMIENFKKIMNNEKERQCFVINKLVLVFNFEFSMWSQENDDFVDDYTKIVEMLKKFFLEGTYFDFRRLACDPENEVLSKHFPEIFQELMSYDPEQVALILVTVPEFGTYERAFRQLNNVIKEIAARNIAEGYNPRLRFHLLDWNDECIYQQAGTPGERYSALLNLLATLGITSVMPLEGSSKE</sequence>
<dbReference type="EMBL" id="AZBU02000004">
    <property type="protein sequence ID" value="TKR79847.1"/>
    <property type="molecule type" value="Genomic_DNA"/>
</dbReference>
<evidence type="ECO:0000313" key="3">
    <source>
        <dbReference type="Proteomes" id="UP000298663"/>
    </source>
</evidence>
<organism evidence="2 3">
    <name type="scientific">Steinernema carpocapsae</name>
    <name type="common">Entomopathogenic nematode</name>
    <dbReference type="NCBI Taxonomy" id="34508"/>
    <lineage>
        <taxon>Eukaryota</taxon>
        <taxon>Metazoa</taxon>
        <taxon>Ecdysozoa</taxon>
        <taxon>Nematoda</taxon>
        <taxon>Chromadorea</taxon>
        <taxon>Rhabditida</taxon>
        <taxon>Tylenchina</taxon>
        <taxon>Panagrolaimomorpha</taxon>
        <taxon>Strongyloidoidea</taxon>
        <taxon>Steinernematidae</taxon>
        <taxon>Steinernema</taxon>
    </lineage>
</organism>
<feature type="compositionally biased region" description="Basic and acidic residues" evidence="1">
    <location>
        <begin position="279"/>
        <end position="295"/>
    </location>
</feature>
<accession>A0A4U5NA22</accession>
<comment type="caution">
    <text evidence="2">The sequence shown here is derived from an EMBL/GenBank/DDBJ whole genome shotgun (WGS) entry which is preliminary data.</text>
</comment>
<gene>
    <name evidence="2" type="ORF">L596_014006</name>
</gene>
<dbReference type="AlphaFoldDB" id="A0A4U5NA22"/>
<dbReference type="Proteomes" id="UP000298663">
    <property type="component" value="Unassembled WGS sequence"/>
</dbReference>
<protein>
    <submittedName>
        <fullName evidence="2">Uncharacterized protein</fullName>
    </submittedName>
</protein>
<reference evidence="2 3" key="1">
    <citation type="journal article" date="2015" name="Genome Biol.">
        <title>Comparative genomics of Steinernema reveals deeply conserved gene regulatory networks.</title>
        <authorList>
            <person name="Dillman A.R."/>
            <person name="Macchietto M."/>
            <person name="Porter C.F."/>
            <person name="Rogers A."/>
            <person name="Williams B."/>
            <person name="Antoshechkin I."/>
            <person name="Lee M.M."/>
            <person name="Goodwin Z."/>
            <person name="Lu X."/>
            <person name="Lewis E.E."/>
            <person name="Goodrich-Blair H."/>
            <person name="Stock S.P."/>
            <person name="Adams B.J."/>
            <person name="Sternberg P.W."/>
            <person name="Mortazavi A."/>
        </authorList>
    </citation>
    <scope>NUCLEOTIDE SEQUENCE [LARGE SCALE GENOMIC DNA]</scope>
    <source>
        <strain evidence="2 3">ALL</strain>
    </source>
</reference>
<dbReference type="OrthoDB" id="10682708at2759"/>
<proteinExistence type="predicted"/>
<feature type="region of interest" description="Disordered" evidence="1">
    <location>
        <begin position="262"/>
        <end position="295"/>
    </location>
</feature>